<dbReference type="InterPro" id="IPR043129">
    <property type="entry name" value="ATPase_NBD"/>
</dbReference>
<accession>A0A0Q3TGB9</accession>
<evidence type="ECO:0000313" key="5">
    <source>
        <dbReference type="Proteomes" id="UP000051888"/>
    </source>
</evidence>
<keyword evidence="5" id="KW-1185">Reference proteome</keyword>
<dbReference type="InterPro" id="IPR002821">
    <property type="entry name" value="Hydantoinase_A"/>
</dbReference>
<dbReference type="EMBL" id="LJJC01000004">
    <property type="protein sequence ID" value="KQL52689.1"/>
    <property type="molecule type" value="Genomic_DNA"/>
</dbReference>
<dbReference type="PANTHER" id="PTHR11365">
    <property type="entry name" value="5-OXOPROLINASE RELATED"/>
    <property type="match status" value="1"/>
</dbReference>
<dbReference type="PATRIC" id="fig|157838.3.peg.789"/>
<dbReference type="RefSeq" id="WP_055738393.1">
    <property type="nucleotide sequence ID" value="NZ_JAAIWL010000040.1"/>
</dbReference>
<proteinExistence type="predicted"/>
<dbReference type="Pfam" id="PF19278">
    <property type="entry name" value="Hydant_A_C"/>
    <property type="match status" value="1"/>
</dbReference>
<feature type="domain" description="Hydantoinase/oxoprolinase N-terminal" evidence="2">
    <location>
        <begin position="2"/>
        <end position="172"/>
    </location>
</feature>
<dbReference type="SUPFAM" id="SSF53067">
    <property type="entry name" value="Actin-like ATPase domain"/>
    <property type="match status" value="1"/>
</dbReference>
<feature type="domain" description="Hydantoinase A/oxoprolinase" evidence="1">
    <location>
        <begin position="196"/>
        <end position="486"/>
    </location>
</feature>
<dbReference type="GO" id="GO:0005829">
    <property type="term" value="C:cytosol"/>
    <property type="evidence" value="ECO:0007669"/>
    <property type="project" value="TreeGrafter"/>
</dbReference>
<gene>
    <name evidence="4" type="ORF">AN964_03565</name>
</gene>
<evidence type="ECO:0000313" key="4">
    <source>
        <dbReference type="EMBL" id="KQL52689.1"/>
    </source>
</evidence>
<dbReference type="InterPro" id="IPR008040">
    <property type="entry name" value="Hydant_A_N"/>
</dbReference>
<dbReference type="AlphaFoldDB" id="A0A0Q3TGB9"/>
<dbReference type="Pfam" id="PF01968">
    <property type="entry name" value="Hydantoinase_A"/>
    <property type="match status" value="1"/>
</dbReference>
<protein>
    <submittedName>
        <fullName evidence="4">5-oxoprolinase</fullName>
    </submittedName>
</protein>
<dbReference type="GO" id="GO:0006749">
    <property type="term" value="P:glutathione metabolic process"/>
    <property type="evidence" value="ECO:0007669"/>
    <property type="project" value="TreeGrafter"/>
</dbReference>
<evidence type="ECO:0000259" key="1">
    <source>
        <dbReference type="Pfam" id="PF01968"/>
    </source>
</evidence>
<dbReference type="InterPro" id="IPR045079">
    <property type="entry name" value="Oxoprolinase-like"/>
</dbReference>
<comment type="caution">
    <text evidence="4">The sequence shown here is derived from an EMBL/GenBank/DDBJ whole genome shotgun (WGS) entry which is preliminary data.</text>
</comment>
<reference evidence="4 5" key="1">
    <citation type="submission" date="2015-09" db="EMBL/GenBank/DDBJ databases">
        <title>Genome sequencing project for genomic taxonomy and phylogenomics of Bacillus-like bacteria.</title>
        <authorList>
            <person name="Liu B."/>
            <person name="Wang J."/>
            <person name="Zhu Y."/>
            <person name="Liu G."/>
            <person name="Chen Q."/>
            <person name="Chen Z."/>
            <person name="Lan J."/>
            <person name="Che J."/>
            <person name="Ge C."/>
            <person name="Shi H."/>
            <person name="Pan Z."/>
            <person name="Liu X."/>
        </authorList>
    </citation>
    <scope>NUCLEOTIDE SEQUENCE [LARGE SCALE GENOMIC DNA]</scope>
    <source>
        <strain evidence="4 5">LMG 18435</strain>
    </source>
</reference>
<dbReference type="PANTHER" id="PTHR11365:SF2">
    <property type="entry name" value="5-OXOPROLINASE"/>
    <property type="match status" value="1"/>
</dbReference>
<dbReference type="GO" id="GO:0017168">
    <property type="term" value="F:5-oxoprolinase (ATP-hydrolyzing) activity"/>
    <property type="evidence" value="ECO:0007669"/>
    <property type="project" value="TreeGrafter"/>
</dbReference>
<organism evidence="4 5">
    <name type="scientific">Heyndrickxia shackletonii</name>
    <dbReference type="NCBI Taxonomy" id="157838"/>
    <lineage>
        <taxon>Bacteria</taxon>
        <taxon>Bacillati</taxon>
        <taxon>Bacillota</taxon>
        <taxon>Bacilli</taxon>
        <taxon>Bacillales</taxon>
        <taxon>Bacillaceae</taxon>
        <taxon>Heyndrickxia</taxon>
    </lineage>
</organism>
<sequence>MRVATDIGGTFTDLVYLDENGNFGISKAHTTPSQFENGVINVMESSGINPESIEMFIHGSTVVINALTERKGAKVGLITTKGTKDVLEIARGNRPDLYNFRYQKPAPFVERYLRLEVEERLNYKGEILTPLNEEQIPDILSFFKKENVEAIAVCYLHSYKNPIHEKRTVDLIHQLWPEIAVTASHEITKEWREYERTNTTVLNSYVKPTATSYIDRLSKRLTDRKVNGNSYIMQSNGGSTTFEGAKQSPIHMVESGPVAGIYGAAVLGEILGEENIIAFDIGGTTAKCSLISKGEVKVTTDYYIEKTDKTSGYPVKVPVVDIVEIGNGGGSIAWIDATGSLKVGPQSAGSVPGPVAYGQGGLEPTTTDANLVTGRLSKKNFDYEVDLEKVRDAIDQKVASHYDLSVEEGALGIIEIANSNMLNALKLISVRKGYDPADFSMIAFGGGGSMHAAALAKELGVKKVIVPVASSVFSAWGMLMTDLRHDYIQTYIKKLNDMDLSEINSTWNEMMDHAFNQFLDEGIDKGQVLFHCFVDMRYVGQEHTVKVPVPNSVWTSDTVEEIISRFHHLHEQNYTFKLLDASTEIVSLHLTGFGKVKKPTINTLITTGKLVNSALKECRPVYYKEEGWVNTEVYNRNELESGMNINGPAIIEETSASTVIYSGQSLIVDSYGNLIIDTGVKQDGNF</sequence>
<dbReference type="InterPro" id="IPR049517">
    <property type="entry name" value="ACX-like_C"/>
</dbReference>
<evidence type="ECO:0000259" key="3">
    <source>
        <dbReference type="Pfam" id="PF19278"/>
    </source>
</evidence>
<dbReference type="Pfam" id="PF05378">
    <property type="entry name" value="Hydant_A_N"/>
    <property type="match status" value="1"/>
</dbReference>
<dbReference type="STRING" id="157838.AN964_03565"/>
<evidence type="ECO:0000259" key="2">
    <source>
        <dbReference type="Pfam" id="PF05378"/>
    </source>
</evidence>
<dbReference type="OrthoDB" id="9768323at2"/>
<feature type="domain" description="Acetophenone carboxylase-like C-terminal" evidence="3">
    <location>
        <begin position="500"/>
        <end position="671"/>
    </location>
</feature>
<dbReference type="Proteomes" id="UP000051888">
    <property type="component" value="Unassembled WGS sequence"/>
</dbReference>
<name>A0A0Q3TGB9_9BACI</name>